<gene>
    <name evidence="8" type="ORF">ZIOFF_061155</name>
</gene>
<dbReference type="PANTHER" id="PTHR31190:SF287">
    <property type="entry name" value="DEVELOPMENT RELATED ERF PROTEIN"/>
    <property type="match status" value="1"/>
</dbReference>
<dbReference type="EMBL" id="JACMSC010000017">
    <property type="protein sequence ID" value="KAG6477725.1"/>
    <property type="molecule type" value="Genomic_DNA"/>
</dbReference>
<evidence type="ECO:0000256" key="1">
    <source>
        <dbReference type="ARBA" id="ARBA00004123"/>
    </source>
</evidence>
<evidence type="ECO:0000256" key="5">
    <source>
        <dbReference type="ARBA" id="ARBA00023242"/>
    </source>
</evidence>
<proteinExistence type="predicted"/>
<accession>A0A8J5EYV0</accession>
<evidence type="ECO:0000313" key="9">
    <source>
        <dbReference type="Proteomes" id="UP000734854"/>
    </source>
</evidence>
<dbReference type="Gene3D" id="3.30.730.10">
    <property type="entry name" value="AP2/ERF domain"/>
    <property type="match status" value="1"/>
</dbReference>
<dbReference type="GO" id="GO:0009873">
    <property type="term" value="P:ethylene-activated signaling pathway"/>
    <property type="evidence" value="ECO:0007669"/>
    <property type="project" value="InterPro"/>
</dbReference>
<dbReference type="PROSITE" id="PS51032">
    <property type="entry name" value="AP2_ERF"/>
    <property type="match status" value="1"/>
</dbReference>
<dbReference type="GO" id="GO:0003700">
    <property type="term" value="F:DNA-binding transcription factor activity"/>
    <property type="evidence" value="ECO:0007669"/>
    <property type="project" value="InterPro"/>
</dbReference>
<dbReference type="CDD" id="cd00018">
    <property type="entry name" value="AP2"/>
    <property type="match status" value="1"/>
</dbReference>
<feature type="compositionally biased region" description="Low complexity" evidence="6">
    <location>
        <begin position="175"/>
        <end position="186"/>
    </location>
</feature>
<dbReference type="SUPFAM" id="SSF54171">
    <property type="entry name" value="DNA-binding domain"/>
    <property type="match status" value="1"/>
</dbReference>
<feature type="compositionally biased region" description="Low complexity" evidence="6">
    <location>
        <begin position="148"/>
        <end position="164"/>
    </location>
</feature>
<feature type="region of interest" description="Disordered" evidence="6">
    <location>
        <begin position="218"/>
        <end position="252"/>
    </location>
</feature>
<evidence type="ECO:0000256" key="3">
    <source>
        <dbReference type="ARBA" id="ARBA00023125"/>
    </source>
</evidence>
<keyword evidence="3" id="KW-0238">DNA-binding</keyword>
<dbReference type="PRINTS" id="PR00367">
    <property type="entry name" value="ETHRSPELEMNT"/>
</dbReference>
<comment type="caution">
    <text evidence="8">The sequence shown here is derived from an EMBL/GenBank/DDBJ whole genome shotgun (WGS) entry which is preliminary data.</text>
</comment>
<feature type="compositionally biased region" description="Low complexity" evidence="6">
    <location>
        <begin position="62"/>
        <end position="72"/>
    </location>
</feature>
<evidence type="ECO:0000313" key="8">
    <source>
        <dbReference type="EMBL" id="KAG6477725.1"/>
    </source>
</evidence>
<feature type="region of interest" description="Disordered" evidence="6">
    <location>
        <begin position="59"/>
        <end position="84"/>
    </location>
</feature>
<dbReference type="GO" id="GO:0005634">
    <property type="term" value="C:nucleus"/>
    <property type="evidence" value="ECO:0007669"/>
    <property type="project" value="UniProtKB-SubCell"/>
</dbReference>
<comment type="subcellular location">
    <subcellularLocation>
        <location evidence="1">Nucleus</location>
    </subcellularLocation>
</comment>
<keyword evidence="2" id="KW-0805">Transcription regulation</keyword>
<evidence type="ECO:0000259" key="7">
    <source>
        <dbReference type="PROSITE" id="PS51032"/>
    </source>
</evidence>
<dbReference type="Proteomes" id="UP000734854">
    <property type="component" value="Unassembled WGS sequence"/>
</dbReference>
<dbReference type="AlphaFoldDB" id="A0A8J5EYV0"/>
<dbReference type="SMART" id="SM00380">
    <property type="entry name" value="AP2"/>
    <property type="match status" value="1"/>
</dbReference>
<protein>
    <recommendedName>
        <fullName evidence="7">AP2/ERF domain-containing protein</fullName>
    </recommendedName>
</protein>
<evidence type="ECO:0000256" key="6">
    <source>
        <dbReference type="SAM" id="MobiDB-lite"/>
    </source>
</evidence>
<keyword evidence="9" id="KW-1185">Reference proteome</keyword>
<keyword evidence="4" id="KW-0804">Transcription</keyword>
<dbReference type="PANTHER" id="PTHR31190">
    <property type="entry name" value="DNA-BINDING DOMAIN"/>
    <property type="match status" value="1"/>
</dbReference>
<keyword evidence="5" id="KW-0539">Nucleus</keyword>
<feature type="region of interest" description="Disordered" evidence="6">
    <location>
        <begin position="148"/>
        <end position="205"/>
    </location>
</feature>
<sequence length="298" mass="31221">MSGSADAELALLDDPALFPLLPAIGSSGSVPLPFLPDDSDDMLVFGALADAFRFGWTPSPSPSSAGAPDPSALPTMSSASRGRHYRGVRQRPWGKFAAEIRDPARNGARVWLGTFETAEDAAFAYDRAAFRIRGARALLNFPHLIGSAGDSPTWSSSSSSSSEKPSPKRRRKRATAAAPIARVSPADQPGILPETERSGNAKHLSPRRDKMALFITVSNSSPSDQTGGGATSPEQPAGGSGGGSGPGWEYRWGWGASPGAGWGYGSGSGQSPSGTKNLLTEHLQLWISVLDFVKDDEV</sequence>
<evidence type="ECO:0000256" key="4">
    <source>
        <dbReference type="ARBA" id="ARBA00023163"/>
    </source>
</evidence>
<dbReference type="InterPro" id="IPR036955">
    <property type="entry name" value="AP2/ERF_dom_sf"/>
</dbReference>
<feature type="domain" description="AP2/ERF" evidence="7">
    <location>
        <begin position="84"/>
        <end position="142"/>
    </location>
</feature>
<dbReference type="FunFam" id="3.30.730.10:FF:000001">
    <property type="entry name" value="Ethylene-responsive transcription factor 2"/>
    <property type="match status" value="1"/>
</dbReference>
<evidence type="ECO:0000256" key="2">
    <source>
        <dbReference type="ARBA" id="ARBA00023015"/>
    </source>
</evidence>
<dbReference type="InterPro" id="IPR016177">
    <property type="entry name" value="DNA-bd_dom_sf"/>
</dbReference>
<dbReference type="InterPro" id="IPR044808">
    <property type="entry name" value="ERF_plant"/>
</dbReference>
<organism evidence="8 9">
    <name type="scientific">Zingiber officinale</name>
    <name type="common">Ginger</name>
    <name type="synonym">Amomum zingiber</name>
    <dbReference type="NCBI Taxonomy" id="94328"/>
    <lineage>
        <taxon>Eukaryota</taxon>
        <taxon>Viridiplantae</taxon>
        <taxon>Streptophyta</taxon>
        <taxon>Embryophyta</taxon>
        <taxon>Tracheophyta</taxon>
        <taxon>Spermatophyta</taxon>
        <taxon>Magnoliopsida</taxon>
        <taxon>Liliopsida</taxon>
        <taxon>Zingiberales</taxon>
        <taxon>Zingiberaceae</taxon>
        <taxon>Zingiber</taxon>
    </lineage>
</organism>
<dbReference type="InterPro" id="IPR001471">
    <property type="entry name" value="AP2/ERF_dom"/>
</dbReference>
<reference evidence="8 9" key="1">
    <citation type="submission" date="2020-08" db="EMBL/GenBank/DDBJ databases">
        <title>Plant Genome Project.</title>
        <authorList>
            <person name="Zhang R.-G."/>
        </authorList>
    </citation>
    <scope>NUCLEOTIDE SEQUENCE [LARGE SCALE GENOMIC DNA]</scope>
    <source>
        <tissue evidence="8">Rhizome</tissue>
    </source>
</reference>
<name>A0A8J5EYV0_ZINOF</name>
<dbReference type="Pfam" id="PF00847">
    <property type="entry name" value="AP2"/>
    <property type="match status" value="1"/>
</dbReference>
<dbReference type="GO" id="GO:0003677">
    <property type="term" value="F:DNA binding"/>
    <property type="evidence" value="ECO:0007669"/>
    <property type="project" value="UniProtKB-KW"/>
</dbReference>